<sequence>MSSLKHATLSTEDAEGLILSVVRKRLDGFGLVGATVVEEPGFDGAPIFRIVATVERPVSAKAVISVTAEANGLLWTRGDERFVILSTEMRNAPEEPPEEDFD</sequence>
<dbReference type="AlphaFoldDB" id="A0A6N9T422"/>
<name>A0A6N9T422_9HYPH</name>
<gene>
    <name evidence="1" type="ORF">GTK09_09025</name>
</gene>
<evidence type="ECO:0000313" key="2">
    <source>
        <dbReference type="Proteomes" id="UP000469011"/>
    </source>
</evidence>
<organism evidence="1 2">
    <name type="scientific">Jiella pacifica</name>
    <dbReference type="NCBI Taxonomy" id="2696469"/>
    <lineage>
        <taxon>Bacteria</taxon>
        <taxon>Pseudomonadati</taxon>
        <taxon>Pseudomonadota</taxon>
        <taxon>Alphaproteobacteria</taxon>
        <taxon>Hyphomicrobiales</taxon>
        <taxon>Aurantimonadaceae</taxon>
        <taxon>Jiella</taxon>
    </lineage>
</organism>
<proteinExistence type="predicted"/>
<accession>A0A6N9T422</accession>
<dbReference type="RefSeq" id="WP_163462829.1">
    <property type="nucleotide sequence ID" value="NZ_JAAAMG010000006.1"/>
</dbReference>
<reference evidence="1 2" key="1">
    <citation type="submission" date="2020-01" db="EMBL/GenBank/DDBJ databases">
        <title>Jiella pacifica sp. nov.</title>
        <authorList>
            <person name="Xue Z."/>
            <person name="Zhu S."/>
            <person name="Chen J."/>
            <person name="Yang J."/>
        </authorList>
    </citation>
    <scope>NUCLEOTIDE SEQUENCE [LARGE SCALE GENOMIC DNA]</scope>
    <source>
        <strain evidence="1 2">40Bstr34</strain>
    </source>
</reference>
<protein>
    <submittedName>
        <fullName evidence="1">Uncharacterized protein</fullName>
    </submittedName>
</protein>
<dbReference type="Proteomes" id="UP000469011">
    <property type="component" value="Unassembled WGS sequence"/>
</dbReference>
<keyword evidence="2" id="KW-1185">Reference proteome</keyword>
<dbReference type="EMBL" id="JAAAMG010000006">
    <property type="protein sequence ID" value="NDW04569.1"/>
    <property type="molecule type" value="Genomic_DNA"/>
</dbReference>
<evidence type="ECO:0000313" key="1">
    <source>
        <dbReference type="EMBL" id="NDW04569.1"/>
    </source>
</evidence>
<comment type="caution">
    <text evidence="1">The sequence shown here is derived from an EMBL/GenBank/DDBJ whole genome shotgun (WGS) entry which is preliminary data.</text>
</comment>